<sequence>MHLRAFGHPVHPSLFNTGTQDGKTDVAGVHRAPAHAQSFGVDLDVLYSSILFPSKIHLFILHQGKPAVGRAHHYYNYSRCRRRTRSDKRALTVWRRRAQWNRTRADNRFTHTHVDAAAVRDATRSPETWRQPARSELCWSLRAGLPSCPPSAERRAGARVRVSGSVTGNRIRDAARERRSGGLAGADDHLPWSSPPCLHTGGIR</sequence>
<reference evidence="2" key="1">
    <citation type="submission" date="2020-03" db="EMBL/GenBank/DDBJ databases">
        <authorList>
            <person name="Weist P."/>
        </authorList>
    </citation>
    <scope>NUCLEOTIDE SEQUENCE</scope>
</reference>
<gene>
    <name evidence="2" type="ORF">PLEPLA_LOCUS41788</name>
</gene>
<evidence type="ECO:0000313" key="3">
    <source>
        <dbReference type="Proteomes" id="UP001153269"/>
    </source>
</evidence>
<comment type="caution">
    <text evidence="2">The sequence shown here is derived from an EMBL/GenBank/DDBJ whole genome shotgun (WGS) entry which is preliminary data.</text>
</comment>
<proteinExistence type="predicted"/>
<feature type="compositionally biased region" description="Basic and acidic residues" evidence="1">
    <location>
        <begin position="172"/>
        <end position="190"/>
    </location>
</feature>
<organism evidence="2 3">
    <name type="scientific">Pleuronectes platessa</name>
    <name type="common">European plaice</name>
    <dbReference type="NCBI Taxonomy" id="8262"/>
    <lineage>
        <taxon>Eukaryota</taxon>
        <taxon>Metazoa</taxon>
        <taxon>Chordata</taxon>
        <taxon>Craniata</taxon>
        <taxon>Vertebrata</taxon>
        <taxon>Euteleostomi</taxon>
        <taxon>Actinopterygii</taxon>
        <taxon>Neopterygii</taxon>
        <taxon>Teleostei</taxon>
        <taxon>Neoteleostei</taxon>
        <taxon>Acanthomorphata</taxon>
        <taxon>Carangaria</taxon>
        <taxon>Pleuronectiformes</taxon>
        <taxon>Pleuronectoidei</taxon>
        <taxon>Pleuronectidae</taxon>
        <taxon>Pleuronectes</taxon>
    </lineage>
</organism>
<dbReference type="Proteomes" id="UP001153269">
    <property type="component" value="Unassembled WGS sequence"/>
</dbReference>
<feature type="region of interest" description="Disordered" evidence="1">
    <location>
        <begin position="172"/>
        <end position="204"/>
    </location>
</feature>
<dbReference type="AlphaFoldDB" id="A0A9N7VRP3"/>
<keyword evidence="3" id="KW-1185">Reference proteome</keyword>
<evidence type="ECO:0000313" key="2">
    <source>
        <dbReference type="EMBL" id="CAB1454028.1"/>
    </source>
</evidence>
<protein>
    <submittedName>
        <fullName evidence="2">Uncharacterized protein</fullName>
    </submittedName>
</protein>
<evidence type="ECO:0000256" key="1">
    <source>
        <dbReference type="SAM" id="MobiDB-lite"/>
    </source>
</evidence>
<name>A0A9N7VRP3_PLEPL</name>
<accession>A0A9N7VRP3</accession>
<dbReference type="EMBL" id="CADEAL010004196">
    <property type="protein sequence ID" value="CAB1454028.1"/>
    <property type="molecule type" value="Genomic_DNA"/>
</dbReference>